<dbReference type="Proteomes" id="UP001610334">
    <property type="component" value="Unassembled WGS sequence"/>
</dbReference>
<dbReference type="EMBL" id="JBFXLT010000051">
    <property type="protein sequence ID" value="KAL2812070.1"/>
    <property type="molecule type" value="Genomic_DNA"/>
</dbReference>
<evidence type="ECO:0000313" key="2">
    <source>
        <dbReference type="EMBL" id="KAL2812070.1"/>
    </source>
</evidence>
<feature type="chain" id="PRO_5045597262" description="Secreted protein" evidence="1">
    <location>
        <begin position="28"/>
        <end position="82"/>
    </location>
</feature>
<gene>
    <name evidence="2" type="ORF">BJX63DRAFT_397389</name>
</gene>
<protein>
    <recommendedName>
        <fullName evidence="4">Secreted protein</fullName>
    </recommendedName>
</protein>
<reference evidence="2 3" key="1">
    <citation type="submission" date="2024-07" db="EMBL/GenBank/DDBJ databases">
        <title>Section-level genome sequencing and comparative genomics of Aspergillus sections Usti and Cavernicolus.</title>
        <authorList>
            <consortium name="Lawrence Berkeley National Laboratory"/>
            <person name="Nybo J.L."/>
            <person name="Vesth T.C."/>
            <person name="Theobald S."/>
            <person name="Frisvad J.C."/>
            <person name="Larsen T.O."/>
            <person name="Kjaerboelling I."/>
            <person name="Rothschild-Mancinelli K."/>
            <person name="Lyhne E.K."/>
            <person name="Kogle M.E."/>
            <person name="Barry K."/>
            <person name="Clum A."/>
            <person name="Na H."/>
            <person name="Ledsgaard L."/>
            <person name="Lin J."/>
            <person name="Lipzen A."/>
            <person name="Kuo A."/>
            <person name="Riley R."/>
            <person name="Mondo S."/>
            <person name="Labutti K."/>
            <person name="Haridas S."/>
            <person name="Pangalinan J."/>
            <person name="Salamov A.A."/>
            <person name="Simmons B.A."/>
            <person name="Magnuson J.K."/>
            <person name="Chen J."/>
            <person name="Drula E."/>
            <person name="Henrissat B."/>
            <person name="Wiebenga A."/>
            <person name="Lubbers R.J."/>
            <person name="Gomes A.C."/>
            <person name="Makela M.R."/>
            <person name="Stajich J."/>
            <person name="Grigoriev I.V."/>
            <person name="Mortensen U.H."/>
            <person name="De Vries R.P."/>
            <person name="Baker S.E."/>
            <person name="Andersen M.R."/>
        </authorList>
    </citation>
    <scope>NUCLEOTIDE SEQUENCE [LARGE SCALE GENOMIC DNA]</scope>
    <source>
        <strain evidence="2 3">CBS 588.65</strain>
    </source>
</reference>
<sequence length="82" mass="9015">MYRALPLLCRRRLATFFLLGLPTCCSSLGEQNHSAGSEIARASLFALCISVPVSSRSKRGVRTEYRYGLANKARVPSTLNPL</sequence>
<accession>A0ABR4H9S4</accession>
<keyword evidence="1" id="KW-0732">Signal</keyword>
<organism evidence="2 3">
    <name type="scientific">Aspergillus granulosus</name>
    <dbReference type="NCBI Taxonomy" id="176169"/>
    <lineage>
        <taxon>Eukaryota</taxon>
        <taxon>Fungi</taxon>
        <taxon>Dikarya</taxon>
        <taxon>Ascomycota</taxon>
        <taxon>Pezizomycotina</taxon>
        <taxon>Eurotiomycetes</taxon>
        <taxon>Eurotiomycetidae</taxon>
        <taxon>Eurotiales</taxon>
        <taxon>Aspergillaceae</taxon>
        <taxon>Aspergillus</taxon>
        <taxon>Aspergillus subgen. Nidulantes</taxon>
    </lineage>
</organism>
<evidence type="ECO:0000313" key="3">
    <source>
        <dbReference type="Proteomes" id="UP001610334"/>
    </source>
</evidence>
<evidence type="ECO:0008006" key="4">
    <source>
        <dbReference type="Google" id="ProtNLM"/>
    </source>
</evidence>
<keyword evidence="3" id="KW-1185">Reference proteome</keyword>
<comment type="caution">
    <text evidence="2">The sequence shown here is derived from an EMBL/GenBank/DDBJ whole genome shotgun (WGS) entry which is preliminary data.</text>
</comment>
<feature type="signal peptide" evidence="1">
    <location>
        <begin position="1"/>
        <end position="27"/>
    </location>
</feature>
<proteinExistence type="predicted"/>
<name>A0ABR4H9S4_9EURO</name>
<evidence type="ECO:0000256" key="1">
    <source>
        <dbReference type="SAM" id="SignalP"/>
    </source>
</evidence>